<dbReference type="InterPro" id="IPR007801">
    <property type="entry name" value="MbnB/TglH/ChrH"/>
</dbReference>
<dbReference type="PANTHER" id="PTHR42194">
    <property type="entry name" value="UPF0276 PROTEIN HI_1600"/>
    <property type="match status" value="1"/>
</dbReference>
<keyword evidence="2" id="KW-1185">Reference proteome</keyword>
<dbReference type="EMBL" id="FMZZ01000010">
    <property type="protein sequence ID" value="SDD36086.1"/>
    <property type="molecule type" value="Genomic_DNA"/>
</dbReference>
<dbReference type="Pfam" id="PF05114">
    <property type="entry name" value="MbnB_TglH_ChrH"/>
    <property type="match status" value="1"/>
</dbReference>
<evidence type="ECO:0008006" key="3">
    <source>
        <dbReference type="Google" id="ProtNLM"/>
    </source>
</evidence>
<dbReference type="OrthoDB" id="9763101at2"/>
<dbReference type="PANTHER" id="PTHR42194:SF1">
    <property type="entry name" value="UPF0276 PROTEIN HI_1600"/>
    <property type="match status" value="1"/>
</dbReference>
<dbReference type="AlphaFoldDB" id="A0A1G6U5X1"/>
<proteinExistence type="predicted"/>
<dbReference type="RefSeq" id="WP_091453390.1">
    <property type="nucleotide sequence ID" value="NZ_FMZZ01000010.1"/>
</dbReference>
<evidence type="ECO:0000313" key="1">
    <source>
        <dbReference type="EMBL" id="SDD36086.1"/>
    </source>
</evidence>
<sequence length="253" mass="26946">MGSLGELPMLGSGLGHRAEWEPGLRQGVLGAQWVEFIVERWAEVPAGVRAGLRELAVPVAPHGVGRAVDVPGEPDGAELAACAALVADLDAPWFSGHLWFAQRKAARDLGRAAQRLRDSVGAPFLLENTEHAAPDAPEFITEVLEHCECGLVLNLARLARDCPDPAGFLDRIPIERVVEAHLTAGAAPAATTVETHRDPVPPPVWDLLATLVTRAPLRGSVVERDGGGPTDVAEVIADLTKARALLSDRRQRP</sequence>
<evidence type="ECO:0000313" key="2">
    <source>
        <dbReference type="Proteomes" id="UP000199501"/>
    </source>
</evidence>
<organism evidence="1 2">
    <name type="scientific">Actinokineospora iranica</name>
    <dbReference type="NCBI Taxonomy" id="1271860"/>
    <lineage>
        <taxon>Bacteria</taxon>
        <taxon>Bacillati</taxon>
        <taxon>Actinomycetota</taxon>
        <taxon>Actinomycetes</taxon>
        <taxon>Pseudonocardiales</taxon>
        <taxon>Pseudonocardiaceae</taxon>
        <taxon>Actinokineospora</taxon>
    </lineage>
</organism>
<reference evidence="2" key="1">
    <citation type="submission" date="2016-10" db="EMBL/GenBank/DDBJ databases">
        <authorList>
            <person name="Varghese N."/>
            <person name="Submissions S."/>
        </authorList>
    </citation>
    <scope>NUCLEOTIDE SEQUENCE [LARGE SCALE GENOMIC DNA]</scope>
    <source>
        <strain evidence="2">IBRC-M 10403</strain>
    </source>
</reference>
<dbReference type="Gene3D" id="3.20.20.150">
    <property type="entry name" value="Divalent-metal-dependent TIM barrel enzymes"/>
    <property type="match status" value="1"/>
</dbReference>
<dbReference type="Proteomes" id="UP000199501">
    <property type="component" value="Unassembled WGS sequence"/>
</dbReference>
<dbReference type="STRING" id="1271860.SAMN05216174_11096"/>
<protein>
    <recommendedName>
        <fullName evidence="3">Sugar phosphate isomerase/epimerase</fullName>
    </recommendedName>
</protein>
<accession>A0A1G6U5X1</accession>
<name>A0A1G6U5X1_9PSEU</name>
<gene>
    <name evidence="1" type="ORF">SAMN05216174_11096</name>
</gene>